<feature type="compositionally biased region" description="Polar residues" evidence="1">
    <location>
        <begin position="79"/>
        <end position="91"/>
    </location>
</feature>
<feature type="compositionally biased region" description="Basic and acidic residues" evidence="1">
    <location>
        <begin position="146"/>
        <end position="156"/>
    </location>
</feature>
<dbReference type="InterPro" id="IPR038610">
    <property type="entry name" value="FliK-like_C_sf"/>
</dbReference>
<evidence type="ECO:0000313" key="3">
    <source>
        <dbReference type="EMBL" id="MBB6481955.1"/>
    </source>
</evidence>
<feature type="compositionally biased region" description="Basic and acidic residues" evidence="1">
    <location>
        <begin position="259"/>
        <end position="269"/>
    </location>
</feature>
<organism evidence="3 4">
    <name type="scientific">Spirochaeta isovalerica</name>
    <dbReference type="NCBI Taxonomy" id="150"/>
    <lineage>
        <taxon>Bacteria</taxon>
        <taxon>Pseudomonadati</taxon>
        <taxon>Spirochaetota</taxon>
        <taxon>Spirochaetia</taxon>
        <taxon>Spirochaetales</taxon>
        <taxon>Spirochaetaceae</taxon>
        <taxon>Spirochaeta</taxon>
    </lineage>
</organism>
<evidence type="ECO:0000313" key="4">
    <source>
        <dbReference type="Proteomes" id="UP000587760"/>
    </source>
</evidence>
<dbReference type="EMBL" id="JACHGJ010000008">
    <property type="protein sequence ID" value="MBB6481955.1"/>
    <property type="molecule type" value="Genomic_DNA"/>
</dbReference>
<feature type="compositionally biased region" description="Basic and acidic residues" evidence="1">
    <location>
        <begin position="179"/>
        <end position="200"/>
    </location>
</feature>
<dbReference type="Proteomes" id="UP000587760">
    <property type="component" value="Unassembled WGS sequence"/>
</dbReference>
<dbReference type="RefSeq" id="WP_184748186.1">
    <property type="nucleotide sequence ID" value="NZ_JACHGJ010000008.1"/>
</dbReference>
<dbReference type="Gene3D" id="3.30.750.140">
    <property type="match status" value="1"/>
</dbReference>
<feature type="compositionally biased region" description="Basic and acidic residues" evidence="1">
    <location>
        <begin position="51"/>
        <end position="75"/>
    </location>
</feature>
<sequence length="464" mass="50196">MTSTINALIQSGPPDQKSRTTRTESPPLQDGSDSRFKDSLEKAMKGNEAAESEKSRKSAESAAARGEKEIPEGSKKTKSTATEQKISTAKTMENREGIRKPGLKLKTEAVPVEEGEISSDKSASVISEEGEQKKAGSFISKSASENSRHIAKKDLKPAASDENDKTAEQAAAAGLSLAVHDKENPGKILNKKESGEKTEDSDNNNDNVIIPFPRSGDGKMAEATVSQAIHSPKADIPAKEAVSSRKKGKEQPVLTVVDSRTKNSEHRESAQALSKASASMETADQTSKESNQIVLGEQNLDRAAGEESKSFHSRFSENREVMLARELRETGNDQIVKKASFVLKDNNQGEIKLILKPEALGRVKIHLDMNENNLVGKIIVENSRVGQIFENNLSNLSKAFEEAGISSSSIEVTVGDGNGNREGNQSFRDDQPFFSERLKTLDDAVPSVDRMAAGQGTQHINLVV</sequence>
<accession>A0A841RD54</accession>
<evidence type="ECO:0000259" key="2">
    <source>
        <dbReference type="Pfam" id="PF02120"/>
    </source>
</evidence>
<dbReference type="CDD" id="cd17470">
    <property type="entry name" value="T3SS_Flik_C"/>
    <property type="match status" value="1"/>
</dbReference>
<feature type="domain" description="Flagellar hook-length control protein-like C-terminal" evidence="2">
    <location>
        <begin position="342"/>
        <end position="420"/>
    </location>
</feature>
<dbReference type="AlphaFoldDB" id="A0A841RD54"/>
<dbReference type="Pfam" id="PF02120">
    <property type="entry name" value="Flg_hook"/>
    <property type="match status" value="1"/>
</dbReference>
<name>A0A841RD54_9SPIO</name>
<comment type="caution">
    <text evidence="3">The sequence shown here is derived from an EMBL/GenBank/DDBJ whole genome shotgun (WGS) entry which is preliminary data.</text>
</comment>
<proteinExistence type="predicted"/>
<feature type="compositionally biased region" description="Basic and acidic residues" evidence="1">
    <location>
        <begin position="32"/>
        <end position="45"/>
    </location>
</feature>
<keyword evidence="3" id="KW-0969">Cilium</keyword>
<dbReference type="InterPro" id="IPR021136">
    <property type="entry name" value="Flagellar_hook_control-like_C"/>
</dbReference>
<feature type="compositionally biased region" description="Low complexity" evidence="1">
    <location>
        <begin position="168"/>
        <end position="178"/>
    </location>
</feature>
<keyword evidence="3" id="KW-0966">Cell projection</keyword>
<feature type="compositionally biased region" description="Polar residues" evidence="1">
    <location>
        <begin position="271"/>
        <end position="291"/>
    </location>
</feature>
<keyword evidence="4" id="KW-1185">Reference proteome</keyword>
<gene>
    <name evidence="3" type="ORF">HNR50_003636</name>
</gene>
<evidence type="ECO:0000256" key="1">
    <source>
        <dbReference type="SAM" id="MobiDB-lite"/>
    </source>
</evidence>
<protein>
    <submittedName>
        <fullName evidence="3">Flagellar hook-length control protein FliK</fullName>
    </submittedName>
</protein>
<reference evidence="3 4" key="1">
    <citation type="submission" date="2020-08" db="EMBL/GenBank/DDBJ databases">
        <title>Genomic Encyclopedia of Type Strains, Phase IV (KMG-IV): sequencing the most valuable type-strain genomes for metagenomic binning, comparative biology and taxonomic classification.</title>
        <authorList>
            <person name="Goeker M."/>
        </authorList>
    </citation>
    <scope>NUCLEOTIDE SEQUENCE [LARGE SCALE GENOMIC DNA]</scope>
    <source>
        <strain evidence="3 4">DSM 2461</strain>
    </source>
</reference>
<feature type="region of interest" description="Disordered" evidence="1">
    <location>
        <begin position="1"/>
        <end position="291"/>
    </location>
</feature>
<keyword evidence="3" id="KW-0282">Flagellum</keyword>